<dbReference type="EMBL" id="JAYMGO010000021">
    <property type="protein sequence ID" value="KAL1253373.1"/>
    <property type="molecule type" value="Genomic_DNA"/>
</dbReference>
<dbReference type="InterPro" id="IPR035076">
    <property type="entry name" value="Toxin/TOLIP"/>
</dbReference>
<comment type="caution">
    <text evidence="10">The sequence shown here is derived from an EMBL/GenBank/DDBJ whole genome shotgun (WGS) entry which is preliminary data.</text>
</comment>
<feature type="domain" description="UPAR/Ly6" evidence="9">
    <location>
        <begin position="20"/>
        <end position="105"/>
    </location>
</feature>
<sequence length="225" mass="23938">MDLQLSVFLLFVLFTAGHSLSCYQCTGTTSGSCVQRTCYNESFSCIAATSYNGDNKTVAKDCFLSNGCPTGSVNLGNIKASLNCCSTDLCNAQDAPDPKEIASNGKMCYYCDGQNCSKTLNCSGTEDRCLTQTGTFGGQYKGCVSKSLCDFTTFNPIVSNFTCCEGNLCNGNNDVTQSTTTMSSTQSTITVSSTQSTTRSANSAQSVTHSFLFLCCSLLSFILLH</sequence>
<proteinExistence type="predicted"/>
<dbReference type="PANTHER" id="PTHR20914">
    <property type="entry name" value="LY6/PLAUR DOMAIN-CONTAINING PROTEIN 8"/>
    <property type="match status" value="1"/>
</dbReference>
<protein>
    <recommendedName>
        <fullName evidence="9">UPAR/Ly6 domain-containing protein</fullName>
    </recommendedName>
</protein>
<dbReference type="Pfam" id="PF00087">
    <property type="entry name" value="Toxin_TOLIP"/>
    <property type="match status" value="2"/>
</dbReference>
<feature type="chain" id="PRO_5046460431" description="UPAR/Ly6 domain-containing protein" evidence="8">
    <location>
        <begin position="20"/>
        <end position="225"/>
    </location>
</feature>
<dbReference type="Proteomes" id="UP001558613">
    <property type="component" value="Unassembled WGS sequence"/>
</dbReference>
<evidence type="ECO:0000259" key="9">
    <source>
        <dbReference type="SMART" id="SM00134"/>
    </source>
</evidence>
<gene>
    <name evidence="10" type="ORF">QQF64_018066</name>
</gene>
<evidence type="ECO:0000256" key="1">
    <source>
        <dbReference type="ARBA" id="ARBA00004236"/>
    </source>
</evidence>
<dbReference type="SUPFAM" id="SSF57302">
    <property type="entry name" value="Snake toxin-like"/>
    <property type="match status" value="2"/>
</dbReference>
<feature type="domain" description="UPAR/Ly6" evidence="9">
    <location>
        <begin position="107"/>
        <end position="178"/>
    </location>
</feature>
<dbReference type="InterPro" id="IPR050918">
    <property type="entry name" value="CNF-like_PLA2_Inhibitor"/>
</dbReference>
<organism evidence="10 11">
    <name type="scientific">Cirrhinus molitorella</name>
    <name type="common">mud carp</name>
    <dbReference type="NCBI Taxonomy" id="172907"/>
    <lineage>
        <taxon>Eukaryota</taxon>
        <taxon>Metazoa</taxon>
        <taxon>Chordata</taxon>
        <taxon>Craniata</taxon>
        <taxon>Vertebrata</taxon>
        <taxon>Euteleostomi</taxon>
        <taxon>Actinopterygii</taxon>
        <taxon>Neopterygii</taxon>
        <taxon>Teleostei</taxon>
        <taxon>Ostariophysi</taxon>
        <taxon>Cypriniformes</taxon>
        <taxon>Cyprinidae</taxon>
        <taxon>Labeoninae</taxon>
        <taxon>Labeonini</taxon>
        <taxon>Cirrhinus</taxon>
    </lineage>
</organism>
<dbReference type="SMART" id="SM00134">
    <property type="entry name" value="LU"/>
    <property type="match status" value="2"/>
</dbReference>
<dbReference type="InterPro" id="IPR016054">
    <property type="entry name" value="LY6_UPA_recep-like"/>
</dbReference>
<dbReference type="PANTHER" id="PTHR20914:SF24">
    <property type="entry name" value="LYMPHOCYTE ANTIGEN 6 FAMILY MEMBER M2-RELATED"/>
    <property type="match status" value="1"/>
</dbReference>
<evidence type="ECO:0000256" key="7">
    <source>
        <dbReference type="ARBA" id="ARBA00023180"/>
    </source>
</evidence>
<evidence type="ECO:0000313" key="11">
    <source>
        <dbReference type="Proteomes" id="UP001558613"/>
    </source>
</evidence>
<keyword evidence="3" id="KW-1003">Cell membrane</keyword>
<name>A0ABR3LKF8_9TELE</name>
<evidence type="ECO:0000313" key="10">
    <source>
        <dbReference type="EMBL" id="KAL1253373.1"/>
    </source>
</evidence>
<dbReference type="Gene3D" id="2.10.60.10">
    <property type="entry name" value="CD59"/>
    <property type="match status" value="2"/>
</dbReference>
<evidence type="ECO:0000256" key="2">
    <source>
        <dbReference type="ARBA" id="ARBA00004613"/>
    </source>
</evidence>
<keyword evidence="4" id="KW-0964">Secreted</keyword>
<keyword evidence="11" id="KW-1185">Reference proteome</keyword>
<reference evidence="10 11" key="1">
    <citation type="submission" date="2023-09" db="EMBL/GenBank/DDBJ databases">
        <authorList>
            <person name="Wang M."/>
        </authorList>
    </citation>
    <scope>NUCLEOTIDE SEQUENCE [LARGE SCALE GENOMIC DNA]</scope>
    <source>
        <strain evidence="10">GT-2023</strain>
        <tissue evidence="10">Liver</tissue>
    </source>
</reference>
<keyword evidence="7" id="KW-0325">Glycoprotein</keyword>
<evidence type="ECO:0000256" key="3">
    <source>
        <dbReference type="ARBA" id="ARBA00022475"/>
    </source>
</evidence>
<evidence type="ECO:0000256" key="4">
    <source>
        <dbReference type="ARBA" id="ARBA00022525"/>
    </source>
</evidence>
<keyword evidence="6" id="KW-0472">Membrane</keyword>
<evidence type="ECO:0000256" key="8">
    <source>
        <dbReference type="SAM" id="SignalP"/>
    </source>
</evidence>
<feature type="signal peptide" evidence="8">
    <location>
        <begin position="1"/>
        <end position="19"/>
    </location>
</feature>
<keyword evidence="5 8" id="KW-0732">Signal</keyword>
<evidence type="ECO:0000256" key="6">
    <source>
        <dbReference type="ARBA" id="ARBA00023136"/>
    </source>
</evidence>
<evidence type="ECO:0000256" key="5">
    <source>
        <dbReference type="ARBA" id="ARBA00022729"/>
    </source>
</evidence>
<comment type="subcellular location">
    <subcellularLocation>
        <location evidence="1">Cell membrane</location>
    </subcellularLocation>
    <subcellularLocation>
        <location evidence="2">Secreted</location>
    </subcellularLocation>
</comment>
<dbReference type="InterPro" id="IPR045860">
    <property type="entry name" value="Snake_toxin-like_sf"/>
</dbReference>
<accession>A0ABR3LKF8</accession>